<comment type="caution">
    <text evidence="11">The sequence shown here is derived from an EMBL/GenBank/DDBJ whole genome shotgun (WGS) entry which is preliminary data.</text>
</comment>
<keyword evidence="5 8" id="KW-0067">ATP-binding</keyword>
<evidence type="ECO:0000256" key="4">
    <source>
        <dbReference type="ARBA" id="ARBA00022777"/>
    </source>
</evidence>
<dbReference type="GO" id="GO:0005524">
    <property type="term" value="F:ATP binding"/>
    <property type="evidence" value="ECO:0007669"/>
    <property type="project" value="UniProtKB-UniRule"/>
</dbReference>
<dbReference type="HAMAP" id="MF_00238">
    <property type="entry name" value="Cytidyl_kinase_type1"/>
    <property type="match status" value="1"/>
</dbReference>
<dbReference type="EC" id="2.7.4.25" evidence="8"/>
<feature type="domain" description="Cytidylate kinase" evidence="10">
    <location>
        <begin position="11"/>
        <end position="217"/>
    </location>
</feature>
<evidence type="ECO:0000259" key="10">
    <source>
        <dbReference type="Pfam" id="PF02224"/>
    </source>
</evidence>
<feature type="binding site" evidence="8">
    <location>
        <begin position="15"/>
        <end position="23"/>
    </location>
    <ligand>
        <name>ATP</name>
        <dbReference type="ChEBI" id="CHEBI:30616"/>
    </ligand>
</feature>
<dbReference type="Proteomes" id="UP000460272">
    <property type="component" value="Unassembled WGS sequence"/>
</dbReference>
<name>A0A6P2BX04_9ACTN</name>
<evidence type="ECO:0000256" key="3">
    <source>
        <dbReference type="ARBA" id="ARBA00022741"/>
    </source>
</evidence>
<protein>
    <recommendedName>
        <fullName evidence="8">Cytidylate kinase</fullName>
        <shortName evidence="8">CK</shortName>
        <ecNumber evidence="8">2.7.4.25</ecNumber>
    </recommendedName>
    <alternativeName>
        <fullName evidence="8">Cytidine monophosphate kinase</fullName>
        <shortName evidence="8">CMP kinase</shortName>
    </alternativeName>
</protein>
<keyword evidence="8" id="KW-0963">Cytoplasm</keyword>
<dbReference type="GO" id="GO:0036431">
    <property type="term" value="F:dCMP kinase activity"/>
    <property type="evidence" value="ECO:0007669"/>
    <property type="project" value="InterPro"/>
</dbReference>
<evidence type="ECO:0000313" key="11">
    <source>
        <dbReference type="EMBL" id="TVZ03257.1"/>
    </source>
</evidence>
<reference evidence="11 12" key="1">
    <citation type="submission" date="2018-11" db="EMBL/GenBank/DDBJ databases">
        <title>Trebonia kvetii gen.nov., sp.nov., a novel acidophilic actinobacterium, and proposal of the new actinobacterial family Treboniaceae fam. nov.</title>
        <authorList>
            <person name="Rapoport D."/>
            <person name="Sagova-Mareckova M."/>
            <person name="Sedlacek I."/>
            <person name="Provaznik J."/>
            <person name="Kralova S."/>
            <person name="Pavlinic D."/>
            <person name="Benes V."/>
            <person name="Kopecky J."/>
        </authorList>
    </citation>
    <scope>NUCLEOTIDE SEQUENCE [LARGE SCALE GENOMIC DNA]</scope>
    <source>
        <strain evidence="11 12">15Tr583</strain>
    </source>
</reference>
<evidence type="ECO:0000313" key="12">
    <source>
        <dbReference type="Proteomes" id="UP000460272"/>
    </source>
</evidence>
<evidence type="ECO:0000256" key="5">
    <source>
        <dbReference type="ARBA" id="ARBA00022840"/>
    </source>
</evidence>
<evidence type="ECO:0000256" key="1">
    <source>
        <dbReference type="ARBA" id="ARBA00009427"/>
    </source>
</evidence>
<comment type="catalytic activity">
    <reaction evidence="6 8">
        <text>dCMP + ATP = dCDP + ADP</text>
        <dbReference type="Rhea" id="RHEA:25094"/>
        <dbReference type="ChEBI" id="CHEBI:30616"/>
        <dbReference type="ChEBI" id="CHEBI:57566"/>
        <dbReference type="ChEBI" id="CHEBI:58593"/>
        <dbReference type="ChEBI" id="CHEBI:456216"/>
        <dbReference type="EC" id="2.7.4.25"/>
    </reaction>
</comment>
<keyword evidence="4 8" id="KW-0418">Kinase</keyword>
<sequence length="230" mass="24115">MGVSSPRGLVIAIDGPSGSGKSSASKGVARALGLRYLDTGAMYRALTWWFIAQKADTSDEAVIAARAAEPVIEVSADPDDPWTRVNGTDVSLDIRTVQVSSQVSAVARVPAVREHLIARQRAIIADAADGIVAEGRDIGTVVAPAAQLKVFLTADPSARARRRAAEISADTAETEAAQARRDRLDAAQSEKAADALLLDATDLTLEQVIDEIARLARERSGLACAGDKSS</sequence>
<evidence type="ECO:0000256" key="7">
    <source>
        <dbReference type="ARBA" id="ARBA00048478"/>
    </source>
</evidence>
<evidence type="ECO:0000256" key="9">
    <source>
        <dbReference type="SAM" id="Coils"/>
    </source>
</evidence>
<dbReference type="RefSeq" id="WP_145855850.1">
    <property type="nucleotide sequence ID" value="NZ_RPFW01000004.1"/>
</dbReference>
<dbReference type="EMBL" id="RPFW01000004">
    <property type="protein sequence ID" value="TVZ03257.1"/>
    <property type="molecule type" value="Genomic_DNA"/>
</dbReference>
<organism evidence="11 12">
    <name type="scientific">Trebonia kvetii</name>
    <dbReference type="NCBI Taxonomy" id="2480626"/>
    <lineage>
        <taxon>Bacteria</taxon>
        <taxon>Bacillati</taxon>
        <taxon>Actinomycetota</taxon>
        <taxon>Actinomycetes</taxon>
        <taxon>Streptosporangiales</taxon>
        <taxon>Treboniaceae</taxon>
        <taxon>Trebonia</taxon>
    </lineage>
</organism>
<dbReference type="AlphaFoldDB" id="A0A6P2BX04"/>
<feature type="coiled-coil region" evidence="9">
    <location>
        <begin position="162"/>
        <end position="218"/>
    </location>
</feature>
<dbReference type="Gene3D" id="3.40.50.300">
    <property type="entry name" value="P-loop containing nucleotide triphosphate hydrolases"/>
    <property type="match status" value="1"/>
</dbReference>
<keyword evidence="12" id="KW-1185">Reference proteome</keyword>
<dbReference type="NCBIfam" id="TIGR00017">
    <property type="entry name" value="cmk"/>
    <property type="match status" value="1"/>
</dbReference>
<accession>A0A6P2BX04</accession>
<keyword evidence="9" id="KW-0175">Coiled coil</keyword>
<comment type="similarity">
    <text evidence="1 8">Belongs to the cytidylate kinase family. Type 1 subfamily.</text>
</comment>
<keyword evidence="3 8" id="KW-0547">Nucleotide-binding</keyword>
<proteinExistence type="inferred from homology"/>
<dbReference type="InterPro" id="IPR027417">
    <property type="entry name" value="P-loop_NTPase"/>
</dbReference>
<evidence type="ECO:0000256" key="6">
    <source>
        <dbReference type="ARBA" id="ARBA00047615"/>
    </source>
</evidence>
<dbReference type="InterPro" id="IPR003136">
    <property type="entry name" value="Cytidylate_kin"/>
</dbReference>
<dbReference type="InterPro" id="IPR011994">
    <property type="entry name" value="Cytidylate_kinase_dom"/>
</dbReference>
<evidence type="ECO:0000256" key="2">
    <source>
        <dbReference type="ARBA" id="ARBA00022679"/>
    </source>
</evidence>
<dbReference type="Pfam" id="PF02224">
    <property type="entry name" value="Cytidylate_kin"/>
    <property type="match status" value="1"/>
</dbReference>
<dbReference type="SUPFAM" id="SSF52540">
    <property type="entry name" value="P-loop containing nucleoside triphosphate hydrolases"/>
    <property type="match status" value="1"/>
</dbReference>
<gene>
    <name evidence="8 11" type="primary">cmk</name>
    <name evidence="11" type="ORF">EAS64_22805</name>
</gene>
<dbReference type="GO" id="GO:0006220">
    <property type="term" value="P:pyrimidine nucleotide metabolic process"/>
    <property type="evidence" value="ECO:0007669"/>
    <property type="project" value="UniProtKB-UniRule"/>
</dbReference>
<dbReference type="OrthoDB" id="9807434at2"/>
<comment type="subcellular location">
    <subcellularLocation>
        <location evidence="8">Cytoplasm</location>
    </subcellularLocation>
</comment>
<dbReference type="GO" id="GO:0005737">
    <property type="term" value="C:cytoplasm"/>
    <property type="evidence" value="ECO:0007669"/>
    <property type="project" value="UniProtKB-SubCell"/>
</dbReference>
<keyword evidence="2 8" id="KW-0808">Transferase</keyword>
<evidence type="ECO:0000256" key="8">
    <source>
        <dbReference type="HAMAP-Rule" id="MF_00238"/>
    </source>
</evidence>
<comment type="catalytic activity">
    <reaction evidence="7 8">
        <text>CMP + ATP = CDP + ADP</text>
        <dbReference type="Rhea" id="RHEA:11600"/>
        <dbReference type="ChEBI" id="CHEBI:30616"/>
        <dbReference type="ChEBI" id="CHEBI:58069"/>
        <dbReference type="ChEBI" id="CHEBI:60377"/>
        <dbReference type="ChEBI" id="CHEBI:456216"/>
        <dbReference type="EC" id="2.7.4.25"/>
    </reaction>
</comment>